<comment type="caution">
    <text evidence="2">The sequence shown here is derived from an EMBL/GenBank/DDBJ whole genome shotgun (WGS) entry which is preliminary data.</text>
</comment>
<organism evidence="2 3">
    <name type="scientific">Legionella septentrionalis</name>
    <dbReference type="NCBI Taxonomy" id="2498109"/>
    <lineage>
        <taxon>Bacteria</taxon>
        <taxon>Pseudomonadati</taxon>
        <taxon>Pseudomonadota</taxon>
        <taxon>Gammaproteobacteria</taxon>
        <taxon>Legionellales</taxon>
        <taxon>Legionellaceae</taxon>
        <taxon>Legionella</taxon>
    </lineage>
</organism>
<name>A0A3S0VPC0_9GAMM</name>
<dbReference type="AlphaFoldDB" id="A0A3S0VPC0"/>
<protein>
    <submittedName>
        <fullName evidence="2">Uncharacterized protein</fullName>
    </submittedName>
</protein>
<dbReference type="Proteomes" id="UP000288012">
    <property type="component" value="Unassembled WGS sequence"/>
</dbReference>
<keyword evidence="1" id="KW-0732">Signal</keyword>
<feature type="signal peptide" evidence="1">
    <location>
        <begin position="1"/>
        <end position="17"/>
    </location>
</feature>
<sequence>MKISFTFLLSFLLPSLACSMDANTTLLPEPFPVYFSQTGVANQFYPGMQQVLLPTDNTYKGNPGCYILCYTRHKGLYPVSPGIYATGQIRVKGTYVGRLCRPHGYERKDISNETFFKQLCKKKIQACRNLTCWAGGDSGGWFGIQ</sequence>
<evidence type="ECO:0000256" key="1">
    <source>
        <dbReference type="SAM" id="SignalP"/>
    </source>
</evidence>
<keyword evidence="3" id="KW-1185">Reference proteome</keyword>
<gene>
    <name evidence="2" type="ORF">EKM59_01180</name>
</gene>
<dbReference type="EMBL" id="RZGR01000002">
    <property type="protein sequence ID" value="RUQ91119.1"/>
    <property type="molecule type" value="Genomic_DNA"/>
</dbReference>
<reference evidence="2 3" key="1">
    <citation type="submission" date="2018-12" db="EMBL/GenBank/DDBJ databases">
        <title>Legionella sp,whole genome shotgun sequence.</title>
        <authorList>
            <person name="Wu H."/>
        </authorList>
    </citation>
    <scope>NUCLEOTIDE SEQUENCE [LARGE SCALE GENOMIC DNA]</scope>
    <source>
        <strain evidence="3">km714</strain>
    </source>
</reference>
<evidence type="ECO:0000313" key="3">
    <source>
        <dbReference type="Proteomes" id="UP000288012"/>
    </source>
</evidence>
<dbReference type="RefSeq" id="WP_127057316.1">
    <property type="nucleotide sequence ID" value="NZ_RZGV01000013.1"/>
</dbReference>
<accession>A0A3S0VPC0</accession>
<proteinExistence type="predicted"/>
<feature type="chain" id="PRO_5018676357" evidence="1">
    <location>
        <begin position="18"/>
        <end position="145"/>
    </location>
</feature>
<evidence type="ECO:0000313" key="2">
    <source>
        <dbReference type="EMBL" id="RUQ91119.1"/>
    </source>
</evidence>